<keyword evidence="1" id="KW-1133">Transmembrane helix</keyword>
<evidence type="ECO:0000313" key="3">
    <source>
        <dbReference type="Proteomes" id="UP000294933"/>
    </source>
</evidence>
<evidence type="ECO:0000256" key="1">
    <source>
        <dbReference type="SAM" id="Phobius"/>
    </source>
</evidence>
<dbReference type="VEuPathDB" id="FungiDB:BD410DRAFT_797025"/>
<organism evidence="2 3">
    <name type="scientific">Rickenella mellea</name>
    <dbReference type="NCBI Taxonomy" id="50990"/>
    <lineage>
        <taxon>Eukaryota</taxon>
        <taxon>Fungi</taxon>
        <taxon>Dikarya</taxon>
        <taxon>Basidiomycota</taxon>
        <taxon>Agaricomycotina</taxon>
        <taxon>Agaricomycetes</taxon>
        <taxon>Hymenochaetales</taxon>
        <taxon>Rickenellaceae</taxon>
        <taxon>Rickenella</taxon>
    </lineage>
</organism>
<dbReference type="OrthoDB" id="5427664at2759"/>
<keyword evidence="3" id="KW-1185">Reference proteome</keyword>
<dbReference type="EMBL" id="ML170317">
    <property type="protein sequence ID" value="TDL14670.1"/>
    <property type="molecule type" value="Genomic_DNA"/>
</dbReference>
<gene>
    <name evidence="2" type="ORF">BD410DRAFT_797025</name>
</gene>
<feature type="non-terminal residue" evidence="2">
    <location>
        <position position="264"/>
    </location>
</feature>
<dbReference type="AlphaFoldDB" id="A0A4Y7PJS1"/>
<feature type="transmembrane region" description="Helical" evidence="1">
    <location>
        <begin position="142"/>
        <end position="163"/>
    </location>
</feature>
<protein>
    <submittedName>
        <fullName evidence="2">Uncharacterized protein</fullName>
    </submittedName>
</protein>
<proteinExistence type="predicted"/>
<feature type="transmembrane region" description="Helical" evidence="1">
    <location>
        <begin position="198"/>
        <end position="220"/>
    </location>
</feature>
<keyword evidence="1" id="KW-0472">Membrane</keyword>
<accession>A0A4Y7PJS1</accession>
<keyword evidence="1" id="KW-0812">Transmembrane</keyword>
<sequence>MTRVGVRHSKRPLPKVSFCNLGNRYPFEYNHRKVIDLQMSETKVCMGITPNPDVSGLGIRLGLYITCFLLAVIPREPRTQDLISSLLSNTRVFTFSLLLTAIIQTGQGQLTLYHATLIFQMLIFFSMGILPTPYEFIEKGSLRLAMFTASSFLAFFAWSLYVWSTALTFGSQPECNHSTKYVYFWVTVRATATWMRKWWTALNAIAFAYVVIITIIGLAFGYTRSSLSGHTGSVSNENADGDDNDEAESDDKTLAWLGVFFRLT</sequence>
<name>A0A4Y7PJS1_9AGAM</name>
<reference evidence="2 3" key="1">
    <citation type="submission" date="2018-06" db="EMBL/GenBank/DDBJ databases">
        <title>A transcriptomic atlas of mushroom development highlights an independent origin of complex multicellularity.</title>
        <authorList>
            <consortium name="DOE Joint Genome Institute"/>
            <person name="Krizsan K."/>
            <person name="Almasi E."/>
            <person name="Merenyi Z."/>
            <person name="Sahu N."/>
            <person name="Viragh M."/>
            <person name="Koszo T."/>
            <person name="Mondo S."/>
            <person name="Kiss B."/>
            <person name="Balint B."/>
            <person name="Kues U."/>
            <person name="Barry K."/>
            <person name="Hegedus J.C."/>
            <person name="Henrissat B."/>
            <person name="Johnson J."/>
            <person name="Lipzen A."/>
            <person name="Ohm R."/>
            <person name="Nagy I."/>
            <person name="Pangilinan J."/>
            <person name="Yan J."/>
            <person name="Xiong Y."/>
            <person name="Grigoriev I.V."/>
            <person name="Hibbett D.S."/>
            <person name="Nagy L.G."/>
        </authorList>
    </citation>
    <scope>NUCLEOTIDE SEQUENCE [LARGE SCALE GENOMIC DNA]</scope>
    <source>
        <strain evidence="2 3">SZMC22713</strain>
    </source>
</reference>
<feature type="transmembrane region" description="Helical" evidence="1">
    <location>
        <begin position="112"/>
        <end position="130"/>
    </location>
</feature>
<dbReference type="Proteomes" id="UP000294933">
    <property type="component" value="Unassembled WGS sequence"/>
</dbReference>
<evidence type="ECO:0000313" key="2">
    <source>
        <dbReference type="EMBL" id="TDL14670.1"/>
    </source>
</evidence>